<evidence type="ECO:0000313" key="2">
    <source>
        <dbReference type="Proteomes" id="UP000289708"/>
    </source>
</evidence>
<dbReference type="RefSeq" id="WP_128779511.1">
    <property type="nucleotide sequence ID" value="NZ_RYFI01000035.1"/>
</dbReference>
<reference evidence="1 2" key="1">
    <citation type="submission" date="2018-12" db="EMBL/GenBank/DDBJ databases">
        <title>bacterium Hansschlegelia zhihuaiae S113.</title>
        <authorList>
            <person name="He J."/>
        </authorList>
    </citation>
    <scope>NUCLEOTIDE SEQUENCE [LARGE SCALE GENOMIC DNA]</scope>
    <source>
        <strain evidence="1 2">S 113</strain>
    </source>
</reference>
<dbReference type="EMBL" id="RYFI01000035">
    <property type="protein sequence ID" value="RXF67219.1"/>
    <property type="molecule type" value="Genomic_DNA"/>
</dbReference>
<organism evidence="1 2">
    <name type="scientific">Hansschlegelia zhihuaiae</name>
    <dbReference type="NCBI Taxonomy" id="405005"/>
    <lineage>
        <taxon>Bacteria</taxon>
        <taxon>Pseudomonadati</taxon>
        <taxon>Pseudomonadota</taxon>
        <taxon>Alphaproteobacteria</taxon>
        <taxon>Hyphomicrobiales</taxon>
        <taxon>Methylopilaceae</taxon>
        <taxon>Hansschlegelia</taxon>
    </lineage>
</organism>
<proteinExistence type="predicted"/>
<sequence>MTPILMLGNSHVACARLAWPGMRGDHSGIDLTVFGAPMRAMGELVLDGSTLRAGTPQSSSLLRRVSGDNHIDLSRFEIVAVVGMELSLAAAVRLFSAYRPWSAGAAGGGHLISEGAFHDALVDAAAASDALRLCGKIRHVYAGPLFVMPQPNPLEGLLASTEGKANAIGVGRWSSAARSWGPNLYAAFRAACRDACAAHGATFVAQPDDTLADGFFTRDEYRYHDPATKEDYAHMNISYGERLCRLAAEFAADRPAALTYG</sequence>
<dbReference type="AlphaFoldDB" id="A0A4Q0M3G8"/>
<dbReference type="OrthoDB" id="6174477at2"/>
<keyword evidence="2" id="KW-1185">Reference proteome</keyword>
<evidence type="ECO:0008006" key="3">
    <source>
        <dbReference type="Google" id="ProtNLM"/>
    </source>
</evidence>
<gene>
    <name evidence="1" type="ORF">EK403_21530</name>
</gene>
<accession>A0A4Q0M3G8</accession>
<protein>
    <recommendedName>
        <fullName evidence="3">SGNH/GDSL hydrolase family protein</fullName>
    </recommendedName>
</protein>
<dbReference type="Proteomes" id="UP000289708">
    <property type="component" value="Unassembled WGS sequence"/>
</dbReference>
<comment type="caution">
    <text evidence="1">The sequence shown here is derived from an EMBL/GenBank/DDBJ whole genome shotgun (WGS) entry which is preliminary data.</text>
</comment>
<name>A0A4Q0M3G8_9HYPH</name>
<evidence type="ECO:0000313" key="1">
    <source>
        <dbReference type="EMBL" id="RXF67219.1"/>
    </source>
</evidence>